<dbReference type="SUPFAM" id="SSF46785">
    <property type="entry name" value="Winged helix' DNA-binding domain"/>
    <property type="match status" value="1"/>
</dbReference>
<comment type="caution">
    <text evidence="5">The sequence shown here is derived from an EMBL/GenBank/DDBJ whole genome shotgun (WGS) entry which is preliminary data.</text>
</comment>
<dbReference type="Proteomes" id="UP001519503">
    <property type="component" value="Unassembled WGS sequence"/>
</dbReference>
<proteinExistence type="predicted"/>
<dbReference type="EMBL" id="JAAMFL010000001">
    <property type="protein sequence ID" value="MBS9336971.1"/>
    <property type="molecule type" value="Genomic_DNA"/>
</dbReference>
<organism evidence="5 6">
    <name type="scientific">Fructobacillus parabroussonetiae</name>
    <dbReference type="NCBI Taxonomy" id="2713174"/>
    <lineage>
        <taxon>Bacteria</taxon>
        <taxon>Bacillati</taxon>
        <taxon>Bacillota</taxon>
        <taxon>Bacilli</taxon>
        <taxon>Lactobacillales</taxon>
        <taxon>Lactobacillaceae</taxon>
        <taxon>Fructobacillus</taxon>
    </lineage>
</organism>
<keyword evidence="2" id="KW-0238">DNA-binding</keyword>
<gene>
    <name evidence="5" type="ORF">G6R30_00610</name>
</gene>
<dbReference type="InterPro" id="IPR036390">
    <property type="entry name" value="WH_DNA-bd_sf"/>
</dbReference>
<dbReference type="SMART" id="SM00418">
    <property type="entry name" value="HTH_ARSR"/>
    <property type="match status" value="1"/>
</dbReference>
<evidence type="ECO:0000259" key="4">
    <source>
        <dbReference type="PROSITE" id="PS50987"/>
    </source>
</evidence>
<protein>
    <submittedName>
        <fullName evidence="5">Winged helix-turn-helix transcriptional regulator</fullName>
    </submittedName>
</protein>
<evidence type="ECO:0000256" key="1">
    <source>
        <dbReference type="ARBA" id="ARBA00023015"/>
    </source>
</evidence>
<dbReference type="Pfam" id="PF01022">
    <property type="entry name" value="HTH_5"/>
    <property type="match status" value="1"/>
</dbReference>
<sequence length="109" mass="12839">MKTEIQRELSHIFKLLASEKRLAILMLLEEKPYSVSELIEALQMEQSAVSHQLKKLREEQVVAVQKVGRTVYYRLTDSHMIDLLANAEKHVDHVMNDESHEDWLKRNKQ</sequence>
<keyword evidence="6" id="KW-1185">Reference proteome</keyword>
<dbReference type="PANTHER" id="PTHR43132">
    <property type="entry name" value="ARSENICAL RESISTANCE OPERON REPRESSOR ARSR-RELATED"/>
    <property type="match status" value="1"/>
</dbReference>
<dbReference type="InterPro" id="IPR011991">
    <property type="entry name" value="ArsR-like_HTH"/>
</dbReference>
<dbReference type="CDD" id="cd00090">
    <property type="entry name" value="HTH_ARSR"/>
    <property type="match status" value="1"/>
</dbReference>
<evidence type="ECO:0000256" key="3">
    <source>
        <dbReference type="ARBA" id="ARBA00023163"/>
    </source>
</evidence>
<keyword evidence="3" id="KW-0804">Transcription</keyword>
<dbReference type="Gene3D" id="1.10.10.10">
    <property type="entry name" value="Winged helix-like DNA-binding domain superfamily/Winged helix DNA-binding domain"/>
    <property type="match status" value="1"/>
</dbReference>
<dbReference type="InterPro" id="IPR051011">
    <property type="entry name" value="Metal_resp_trans_reg"/>
</dbReference>
<dbReference type="PROSITE" id="PS50987">
    <property type="entry name" value="HTH_ARSR_2"/>
    <property type="match status" value="1"/>
</dbReference>
<dbReference type="InterPro" id="IPR036388">
    <property type="entry name" value="WH-like_DNA-bd_sf"/>
</dbReference>
<dbReference type="NCBIfam" id="NF033788">
    <property type="entry name" value="HTH_metalloreg"/>
    <property type="match status" value="1"/>
</dbReference>
<dbReference type="PRINTS" id="PR00778">
    <property type="entry name" value="HTHARSR"/>
</dbReference>
<evidence type="ECO:0000313" key="5">
    <source>
        <dbReference type="EMBL" id="MBS9336971.1"/>
    </source>
</evidence>
<name>A0ABS5QV41_9LACO</name>
<dbReference type="RefSeq" id="WP_213820453.1">
    <property type="nucleotide sequence ID" value="NZ_JAAMFL010000001.1"/>
</dbReference>
<reference evidence="5 6" key="1">
    <citation type="submission" date="2020-02" db="EMBL/GenBank/DDBJ databases">
        <title>Fructobacillus sp. isolated from paper mulberry of Taiwan.</title>
        <authorList>
            <person name="Lin S.-T."/>
        </authorList>
    </citation>
    <scope>NUCLEOTIDE SEQUENCE [LARGE SCALE GENOMIC DNA]</scope>
    <source>
        <strain evidence="5 6">S1-1</strain>
    </source>
</reference>
<accession>A0ABS5QV41</accession>
<dbReference type="InterPro" id="IPR001845">
    <property type="entry name" value="HTH_ArsR_DNA-bd_dom"/>
</dbReference>
<keyword evidence="1" id="KW-0805">Transcription regulation</keyword>
<evidence type="ECO:0000313" key="6">
    <source>
        <dbReference type="Proteomes" id="UP001519503"/>
    </source>
</evidence>
<dbReference type="PANTHER" id="PTHR43132:SF6">
    <property type="entry name" value="HTH-TYPE TRANSCRIPTIONAL REPRESSOR CZRA"/>
    <property type="match status" value="1"/>
</dbReference>
<evidence type="ECO:0000256" key="2">
    <source>
        <dbReference type="ARBA" id="ARBA00023125"/>
    </source>
</evidence>
<feature type="domain" description="HTH arsR-type" evidence="4">
    <location>
        <begin position="1"/>
        <end position="95"/>
    </location>
</feature>